<evidence type="ECO:0000313" key="2">
    <source>
        <dbReference type="Proteomes" id="UP000298663"/>
    </source>
</evidence>
<gene>
    <name evidence="1" type="ORF">L596_010382</name>
</gene>
<protein>
    <submittedName>
        <fullName evidence="1">Uncharacterized protein</fullName>
    </submittedName>
</protein>
<sequence>MAAAVVASVGVYDQGGYGLFFPGAIHRRQSRQHIIRRPDDSVSRTVYRQRRGEDERGRVSTCIRAPVRAYTATHTHPSPPMTRRDTFTAIGARVLCPSFLICICTNPLSYRGGGRGEREEGIQQTNANATVC</sequence>
<keyword evidence="2" id="KW-1185">Reference proteome</keyword>
<dbReference type="AlphaFoldDB" id="A0A4U5PID8"/>
<reference evidence="1 2" key="2">
    <citation type="journal article" date="2019" name="G3 (Bethesda)">
        <title>Hybrid Assembly of the Genome of the Entomopathogenic Nematode Steinernema carpocapsae Identifies the X-Chromosome.</title>
        <authorList>
            <person name="Serra L."/>
            <person name="Macchietto M."/>
            <person name="Macias-Munoz A."/>
            <person name="McGill C.J."/>
            <person name="Rodriguez I.M."/>
            <person name="Rodriguez B."/>
            <person name="Murad R."/>
            <person name="Mortazavi A."/>
        </authorList>
    </citation>
    <scope>NUCLEOTIDE SEQUENCE [LARGE SCALE GENOMIC DNA]</scope>
    <source>
        <strain evidence="1 2">ALL</strain>
    </source>
</reference>
<organism evidence="1 2">
    <name type="scientific">Steinernema carpocapsae</name>
    <name type="common">Entomopathogenic nematode</name>
    <dbReference type="NCBI Taxonomy" id="34508"/>
    <lineage>
        <taxon>Eukaryota</taxon>
        <taxon>Metazoa</taxon>
        <taxon>Ecdysozoa</taxon>
        <taxon>Nematoda</taxon>
        <taxon>Chromadorea</taxon>
        <taxon>Rhabditida</taxon>
        <taxon>Tylenchina</taxon>
        <taxon>Panagrolaimomorpha</taxon>
        <taxon>Strongyloidoidea</taxon>
        <taxon>Steinernematidae</taxon>
        <taxon>Steinernema</taxon>
    </lineage>
</organism>
<evidence type="ECO:0000313" key="1">
    <source>
        <dbReference type="EMBL" id="TKR96348.1"/>
    </source>
</evidence>
<name>A0A4U5PID8_STECR</name>
<comment type="caution">
    <text evidence="1">The sequence shown here is derived from an EMBL/GenBank/DDBJ whole genome shotgun (WGS) entry which is preliminary data.</text>
</comment>
<accession>A0A4U5PID8</accession>
<proteinExistence type="predicted"/>
<dbReference type="EMBL" id="AZBU02000002">
    <property type="protein sequence ID" value="TKR96348.1"/>
    <property type="molecule type" value="Genomic_DNA"/>
</dbReference>
<dbReference type="Proteomes" id="UP000298663">
    <property type="component" value="Unassembled WGS sequence"/>
</dbReference>
<reference evidence="1 2" key="1">
    <citation type="journal article" date="2015" name="Genome Biol.">
        <title>Comparative genomics of Steinernema reveals deeply conserved gene regulatory networks.</title>
        <authorList>
            <person name="Dillman A.R."/>
            <person name="Macchietto M."/>
            <person name="Porter C.F."/>
            <person name="Rogers A."/>
            <person name="Williams B."/>
            <person name="Antoshechkin I."/>
            <person name="Lee M.M."/>
            <person name="Goodwin Z."/>
            <person name="Lu X."/>
            <person name="Lewis E.E."/>
            <person name="Goodrich-Blair H."/>
            <person name="Stock S.P."/>
            <person name="Adams B.J."/>
            <person name="Sternberg P.W."/>
            <person name="Mortazavi A."/>
        </authorList>
    </citation>
    <scope>NUCLEOTIDE SEQUENCE [LARGE SCALE GENOMIC DNA]</scope>
    <source>
        <strain evidence="1 2">ALL</strain>
    </source>
</reference>